<feature type="transmembrane region" description="Helical" evidence="1">
    <location>
        <begin position="21"/>
        <end position="41"/>
    </location>
</feature>
<accession>A0A8G2FG49</accession>
<reference evidence="3 4" key="1">
    <citation type="submission" date="2017-01" db="EMBL/GenBank/DDBJ databases">
        <authorList>
            <person name="Varghese N."/>
            <person name="Submissions S."/>
        </authorList>
    </citation>
    <scope>NUCLEOTIDE SEQUENCE [LARGE SCALE GENOMIC DNA]</scope>
    <source>
        <strain evidence="3 4">ATCC 35905</strain>
    </source>
</reference>
<evidence type="ECO:0000313" key="3">
    <source>
        <dbReference type="EMBL" id="SIQ72017.1"/>
    </source>
</evidence>
<keyword evidence="1" id="KW-0472">Membrane</keyword>
<dbReference type="EMBL" id="FTNE01000008">
    <property type="protein sequence ID" value="SIQ72017.1"/>
    <property type="molecule type" value="Genomic_DNA"/>
</dbReference>
<keyword evidence="1" id="KW-1133">Transmembrane helix</keyword>
<dbReference type="Proteomes" id="UP000186308">
    <property type="component" value="Unassembled WGS sequence"/>
</dbReference>
<dbReference type="InterPro" id="IPR012495">
    <property type="entry name" value="TadE-like_dom"/>
</dbReference>
<dbReference type="RefSeq" id="WP_029310625.1">
    <property type="nucleotide sequence ID" value="NZ_FTNE01000008.1"/>
</dbReference>
<keyword evidence="1" id="KW-0812">Transmembrane</keyword>
<feature type="domain" description="TadE-like" evidence="2">
    <location>
        <begin position="13"/>
        <end position="51"/>
    </location>
</feature>
<protein>
    <submittedName>
        <fullName evidence="3">TadE-like protein</fullName>
    </submittedName>
</protein>
<organism evidence="3 4">
    <name type="scientific">Acidiphilium rubrum</name>
    <dbReference type="NCBI Taxonomy" id="526"/>
    <lineage>
        <taxon>Bacteria</taxon>
        <taxon>Pseudomonadati</taxon>
        <taxon>Pseudomonadota</taxon>
        <taxon>Alphaproteobacteria</taxon>
        <taxon>Acetobacterales</taxon>
        <taxon>Acidocellaceae</taxon>
        <taxon>Acidiphilium</taxon>
    </lineage>
</organism>
<evidence type="ECO:0000313" key="4">
    <source>
        <dbReference type="Proteomes" id="UP000186308"/>
    </source>
</evidence>
<sequence length="133" mass="14301">MRRLSQLARDHRGLSTLEFALVMPLILLLCFAIVAYCIFFFDDESLRLVTAYQARDAAISCETGVTVSHPAIAQLLSGATFTPATPVCPATADGGTETVTVTGTYPFSLTIPFVTTQSGTLRSVASISFIKYN</sequence>
<evidence type="ECO:0000256" key="1">
    <source>
        <dbReference type="SAM" id="Phobius"/>
    </source>
</evidence>
<name>A0A8G2FG49_ACIRU</name>
<dbReference type="Pfam" id="PF07811">
    <property type="entry name" value="TadE"/>
    <property type="match status" value="1"/>
</dbReference>
<keyword evidence="4" id="KW-1185">Reference proteome</keyword>
<evidence type="ECO:0000259" key="2">
    <source>
        <dbReference type="Pfam" id="PF07811"/>
    </source>
</evidence>
<comment type="caution">
    <text evidence="3">The sequence shown here is derived from an EMBL/GenBank/DDBJ whole genome shotgun (WGS) entry which is preliminary data.</text>
</comment>
<proteinExistence type="predicted"/>
<dbReference type="AlphaFoldDB" id="A0A8G2FG49"/>
<gene>
    <name evidence="3" type="ORF">SAMN05421828_10897</name>
</gene>